<dbReference type="AlphaFoldDB" id="A0A4Z0GUV1"/>
<comment type="caution">
    <text evidence="1">The sequence shown here is derived from an EMBL/GenBank/DDBJ whole genome shotgun (WGS) entry which is preliminary data.</text>
</comment>
<proteinExistence type="predicted"/>
<gene>
    <name evidence="1" type="ORF">E4665_00060</name>
</gene>
<evidence type="ECO:0000313" key="1">
    <source>
        <dbReference type="EMBL" id="TGB00112.1"/>
    </source>
</evidence>
<accession>A0A4Z0GUV1</accession>
<dbReference type="InterPro" id="IPR029058">
    <property type="entry name" value="AB_hydrolase_fold"/>
</dbReference>
<name>A0A4Z0GUV1_9BACL</name>
<keyword evidence="2" id="KW-1185">Reference proteome</keyword>
<dbReference type="PANTHER" id="PTHR15394">
    <property type="entry name" value="SERINE HYDROLASE RBBP9"/>
    <property type="match status" value="1"/>
</dbReference>
<dbReference type="InterPro" id="IPR010662">
    <property type="entry name" value="RBBP9/YdeN"/>
</dbReference>
<reference evidence="1 2" key="1">
    <citation type="journal article" date="2015" name="Int. J. Syst. Evol. Microbiol.">
        <title>Sporolactobacillus shoreae sp. nov. and Sporolactobacillus spathodeae sp. nov., two spore-forming lactic acid bacteria isolated from tree barks in Thailand.</title>
        <authorList>
            <person name="Thamacharoensuk T."/>
            <person name="Kitahara M."/>
            <person name="Ohkuma M."/>
            <person name="Thongchul N."/>
            <person name="Tanasupawat S."/>
        </authorList>
    </citation>
    <scope>NUCLEOTIDE SEQUENCE [LARGE SCALE GENOMIC DNA]</scope>
    <source>
        <strain evidence="1 2">BK92</strain>
    </source>
</reference>
<dbReference type="Gene3D" id="3.40.50.1820">
    <property type="entry name" value="alpha/beta hydrolase"/>
    <property type="match status" value="1"/>
</dbReference>
<sequence>MTSFLILHGFGGSTDGHWQEWLSEHLYEKELNVYFPQFPDWNRPRKSVWLQVLNDTINRIPEDENLVVVAHSLGCILWLHYAAQKKRRHVNRVILVSPPSDSPGPDTLNFFFPEESEQKHQAEEAIQSFYPFPADKNSLSTAAGKTLIIVSTTDPFLPGSSVLNFRTYNVPIILLPDMGHINVRSGYGPWPWILEACLHRAFPF</sequence>
<dbReference type="Pfam" id="PF06821">
    <property type="entry name" value="Ser_hydrolase"/>
    <property type="match status" value="1"/>
</dbReference>
<dbReference type="Proteomes" id="UP000298347">
    <property type="component" value="Unassembled WGS sequence"/>
</dbReference>
<dbReference type="GO" id="GO:0016787">
    <property type="term" value="F:hydrolase activity"/>
    <property type="evidence" value="ECO:0007669"/>
    <property type="project" value="UniProtKB-KW"/>
</dbReference>
<keyword evidence="1" id="KW-0378">Hydrolase</keyword>
<dbReference type="EMBL" id="SRJD01000001">
    <property type="protein sequence ID" value="TGB00112.1"/>
    <property type="molecule type" value="Genomic_DNA"/>
</dbReference>
<evidence type="ECO:0000313" key="2">
    <source>
        <dbReference type="Proteomes" id="UP000298347"/>
    </source>
</evidence>
<organism evidence="1 2">
    <name type="scientific">Sporolactobacillus shoreae</name>
    <dbReference type="NCBI Taxonomy" id="1465501"/>
    <lineage>
        <taxon>Bacteria</taxon>
        <taxon>Bacillati</taxon>
        <taxon>Bacillota</taxon>
        <taxon>Bacilli</taxon>
        <taxon>Bacillales</taxon>
        <taxon>Sporolactobacillaceae</taxon>
        <taxon>Sporolactobacillus</taxon>
    </lineage>
</organism>
<dbReference type="PANTHER" id="PTHR15394:SF3">
    <property type="entry name" value="SERINE HYDROLASE RBBP9"/>
    <property type="match status" value="1"/>
</dbReference>
<dbReference type="RefSeq" id="WP_135346758.1">
    <property type="nucleotide sequence ID" value="NZ_SRJD01000001.1"/>
</dbReference>
<protein>
    <submittedName>
        <fullName evidence="1">Alpha/beta fold hydrolase</fullName>
    </submittedName>
</protein>
<dbReference type="OrthoDB" id="9804993at2"/>
<dbReference type="SUPFAM" id="SSF53474">
    <property type="entry name" value="alpha/beta-Hydrolases"/>
    <property type="match status" value="1"/>
</dbReference>